<keyword evidence="2" id="KW-1185">Reference proteome</keyword>
<reference evidence="1 2" key="1">
    <citation type="journal article" date="2018" name="Science">
        <title>The opium poppy genome and morphinan production.</title>
        <authorList>
            <person name="Guo L."/>
            <person name="Winzer T."/>
            <person name="Yang X."/>
            <person name="Li Y."/>
            <person name="Ning Z."/>
            <person name="He Z."/>
            <person name="Teodor R."/>
            <person name="Lu Y."/>
            <person name="Bowser T.A."/>
            <person name="Graham I.A."/>
            <person name="Ye K."/>
        </authorList>
    </citation>
    <scope>NUCLEOTIDE SEQUENCE [LARGE SCALE GENOMIC DNA]</scope>
    <source>
        <strain evidence="2">cv. HN1</strain>
        <tissue evidence="1">Leaves</tissue>
    </source>
</reference>
<dbReference type="AlphaFoldDB" id="A0A4Y7I6G7"/>
<evidence type="ECO:0000313" key="1">
    <source>
        <dbReference type="EMBL" id="RZC44527.1"/>
    </source>
</evidence>
<dbReference type="Proteomes" id="UP000316621">
    <property type="component" value="Chromosome 1"/>
</dbReference>
<name>A0A4Y7I6G7_PAPSO</name>
<dbReference type="Gramene" id="RZC44527">
    <property type="protein sequence ID" value="RZC44527"/>
    <property type="gene ID" value="C5167_037478"/>
</dbReference>
<organism evidence="1 2">
    <name type="scientific">Papaver somniferum</name>
    <name type="common">Opium poppy</name>
    <dbReference type="NCBI Taxonomy" id="3469"/>
    <lineage>
        <taxon>Eukaryota</taxon>
        <taxon>Viridiplantae</taxon>
        <taxon>Streptophyta</taxon>
        <taxon>Embryophyta</taxon>
        <taxon>Tracheophyta</taxon>
        <taxon>Spermatophyta</taxon>
        <taxon>Magnoliopsida</taxon>
        <taxon>Ranunculales</taxon>
        <taxon>Papaveraceae</taxon>
        <taxon>Papaveroideae</taxon>
        <taxon>Papaver</taxon>
    </lineage>
</organism>
<protein>
    <submittedName>
        <fullName evidence="1">Uncharacterized protein</fullName>
    </submittedName>
</protein>
<proteinExistence type="predicted"/>
<evidence type="ECO:0000313" key="2">
    <source>
        <dbReference type="Proteomes" id="UP000316621"/>
    </source>
</evidence>
<accession>A0A4Y7I6G7</accession>
<dbReference type="EMBL" id="CM010715">
    <property type="protein sequence ID" value="RZC44527.1"/>
    <property type="molecule type" value="Genomic_DNA"/>
</dbReference>
<gene>
    <name evidence="1" type="ORF">C5167_037478</name>
</gene>
<sequence>MVEEWKLCSQINDNRRFLSQLQISFLLINIWSDAKSNMCAIADRSSSVIPNYQVRSCMLIMLYYSGYTI</sequence>